<evidence type="ECO:0008006" key="3">
    <source>
        <dbReference type="Google" id="ProtNLM"/>
    </source>
</evidence>
<name>A0ABY4ID72_9MICO</name>
<accession>A0ABY4ID72</accession>
<dbReference type="Proteomes" id="UP000831467">
    <property type="component" value="Chromosome"/>
</dbReference>
<reference evidence="1 2" key="1">
    <citation type="submission" date="2021-06" db="EMBL/GenBank/DDBJ databases">
        <title>Genome-based taxonomic framework of Microbacterium strains isolated from marine environment, the description of four new species and reclassification of four preexisting species.</title>
        <authorList>
            <person name="Lee S.D."/>
            <person name="Kim S.-M."/>
            <person name="Byeon Y.-S."/>
            <person name="Yang H.L."/>
            <person name="Kim I.S."/>
        </authorList>
    </citation>
    <scope>NUCLEOTIDE SEQUENCE [LARGE SCALE GENOMIC DNA]</scope>
    <source>
        <strain evidence="1 2">SSW1-51</strain>
    </source>
</reference>
<dbReference type="EMBL" id="CP078076">
    <property type="protein sequence ID" value="UPL10695.1"/>
    <property type="molecule type" value="Genomic_DNA"/>
</dbReference>
<evidence type="ECO:0000313" key="2">
    <source>
        <dbReference type="Proteomes" id="UP000831467"/>
    </source>
</evidence>
<keyword evidence="2" id="KW-1185">Reference proteome</keyword>
<organism evidence="1 2">
    <name type="scientific">Microbacterium sufflavum</name>
    <dbReference type="NCBI Taxonomy" id="2851649"/>
    <lineage>
        <taxon>Bacteria</taxon>
        <taxon>Bacillati</taxon>
        <taxon>Actinomycetota</taxon>
        <taxon>Actinomycetes</taxon>
        <taxon>Micrococcales</taxon>
        <taxon>Microbacteriaceae</taxon>
        <taxon>Microbacterium</taxon>
    </lineage>
</organism>
<protein>
    <recommendedName>
        <fullName evidence="3">DUF4304 domain-containing protein</fullName>
    </recommendedName>
</protein>
<evidence type="ECO:0000313" key="1">
    <source>
        <dbReference type="EMBL" id="UPL10695.1"/>
    </source>
</evidence>
<sequence length="146" mass="16937">MSDVNRQSYSRAAVKLHREGVIERGLWYRFGNPSTNPHYKHARSHIHRDDHAEWNQGARLTLVVRFAATPELRDDWRELSERMHALKVRQSPTFYQYSRWFFAYDVEGATPRDEGVDSDVHELPAEGSLEAARAAISARRGDRGLF</sequence>
<gene>
    <name evidence="1" type="ORF">KV394_06070</name>
</gene>
<proteinExistence type="predicted"/>